<dbReference type="AlphaFoldDB" id="A0A4Q1C5C3"/>
<dbReference type="Gene3D" id="1.10.260.40">
    <property type="entry name" value="lambda repressor-like DNA-binding domains"/>
    <property type="match status" value="1"/>
</dbReference>
<keyword evidence="6" id="KW-1185">Reference proteome</keyword>
<reference evidence="5 6" key="1">
    <citation type="submission" date="2019-01" db="EMBL/GenBank/DDBJ databases">
        <title>Lacunisphaera sp. strain TWA-58.</title>
        <authorList>
            <person name="Chen W.-M."/>
        </authorList>
    </citation>
    <scope>NUCLEOTIDE SEQUENCE [LARGE SCALE GENOMIC DNA]</scope>
    <source>
        <strain evidence="5 6">TWA-58</strain>
    </source>
</reference>
<evidence type="ECO:0000256" key="1">
    <source>
        <dbReference type="ARBA" id="ARBA00023015"/>
    </source>
</evidence>
<dbReference type="GO" id="GO:0000976">
    <property type="term" value="F:transcription cis-regulatory region binding"/>
    <property type="evidence" value="ECO:0007669"/>
    <property type="project" value="TreeGrafter"/>
</dbReference>
<dbReference type="InterPro" id="IPR010982">
    <property type="entry name" value="Lambda_DNA-bd_dom_sf"/>
</dbReference>
<dbReference type="SUPFAM" id="SSF53822">
    <property type="entry name" value="Periplasmic binding protein-like I"/>
    <property type="match status" value="1"/>
</dbReference>
<keyword evidence="1" id="KW-0805">Transcription regulation</keyword>
<protein>
    <submittedName>
        <fullName evidence="5">LacI family transcriptional regulator</fullName>
    </submittedName>
</protein>
<dbReference type="InterPro" id="IPR000843">
    <property type="entry name" value="HTH_LacI"/>
</dbReference>
<evidence type="ECO:0000256" key="2">
    <source>
        <dbReference type="ARBA" id="ARBA00023125"/>
    </source>
</evidence>
<dbReference type="OrthoDB" id="184398at2"/>
<dbReference type="PROSITE" id="PS50932">
    <property type="entry name" value="HTH_LACI_2"/>
    <property type="match status" value="1"/>
</dbReference>
<comment type="caution">
    <text evidence="5">The sequence shown here is derived from an EMBL/GenBank/DDBJ whole genome shotgun (WGS) entry which is preliminary data.</text>
</comment>
<keyword evidence="2" id="KW-0238">DNA-binding</keyword>
<evidence type="ECO:0000256" key="3">
    <source>
        <dbReference type="ARBA" id="ARBA00023163"/>
    </source>
</evidence>
<proteinExistence type="predicted"/>
<dbReference type="InterPro" id="IPR028082">
    <property type="entry name" value="Peripla_BP_I"/>
</dbReference>
<dbReference type="EMBL" id="SDHX01000002">
    <property type="protein sequence ID" value="RXK53489.1"/>
    <property type="molecule type" value="Genomic_DNA"/>
</dbReference>
<dbReference type="SUPFAM" id="SSF47413">
    <property type="entry name" value="lambda repressor-like DNA-binding domains"/>
    <property type="match status" value="1"/>
</dbReference>
<dbReference type="GO" id="GO:0003700">
    <property type="term" value="F:DNA-binding transcription factor activity"/>
    <property type="evidence" value="ECO:0007669"/>
    <property type="project" value="TreeGrafter"/>
</dbReference>
<dbReference type="CDD" id="cd01392">
    <property type="entry name" value="HTH_LacI"/>
    <property type="match status" value="1"/>
</dbReference>
<evidence type="ECO:0000313" key="6">
    <source>
        <dbReference type="Proteomes" id="UP000290218"/>
    </source>
</evidence>
<dbReference type="SMART" id="SM00354">
    <property type="entry name" value="HTH_LACI"/>
    <property type="match status" value="1"/>
</dbReference>
<dbReference type="Gene3D" id="3.40.50.2300">
    <property type="match status" value="2"/>
</dbReference>
<evidence type="ECO:0000259" key="4">
    <source>
        <dbReference type="PROSITE" id="PS50932"/>
    </source>
</evidence>
<evidence type="ECO:0000313" key="5">
    <source>
        <dbReference type="EMBL" id="RXK53489.1"/>
    </source>
</evidence>
<dbReference type="PANTHER" id="PTHR30146">
    <property type="entry name" value="LACI-RELATED TRANSCRIPTIONAL REPRESSOR"/>
    <property type="match status" value="1"/>
</dbReference>
<keyword evidence="3" id="KW-0804">Transcription</keyword>
<dbReference type="Proteomes" id="UP000290218">
    <property type="component" value="Unassembled WGS sequence"/>
</dbReference>
<gene>
    <name evidence="5" type="ORF">ESB00_17505</name>
</gene>
<dbReference type="Pfam" id="PF00356">
    <property type="entry name" value="LacI"/>
    <property type="match status" value="1"/>
</dbReference>
<organism evidence="5 6">
    <name type="scientific">Oleiharenicola lentus</name>
    <dbReference type="NCBI Taxonomy" id="2508720"/>
    <lineage>
        <taxon>Bacteria</taxon>
        <taxon>Pseudomonadati</taxon>
        <taxon>Verrucomicrobiota</taxon>
        <taxon>Opitutia</taxon>
        <taxon>Opitutales</taxon>
        <taxon>Opitutaceae</taxon>
        <taxon>Oleiharenicola</taxon>
    </lineage>
</organism>
<dbReference type="PANTHER" id="PTHR30146:SF109">
    <property type="entry name" value="HTH-TYPE TRANSCRIPTIONAL REGULATOR GALS"/>
    <property type="match status" value="1"/>
</dbReference>
<sequence length="350" mass="39181">MCSSPAPTMRSLAKEAGVTSMTVSLALRNNPKISVATRKRIQRLAKKRGYKPDPTVSRLMSHLRVQRSHRLQAMICGLTDQDRLRRTEWVGRIAEGARARAAELGFGFNLINLADYIGSPDRLERVLLSRGVEGLLLLPLRIPMVCDDVLAWNKFSVVSTSHSVISPEFCRVVSDQFNNMMLLCRELTIRGYRRIGLDITHEMEQRVRHNFTAALAWHNAYGGTETVHPLVTPPGNFDYRGLLVNWLEREKPDVIITPYIDRLQEAVSRIYRGEPPPFAYALVDVGQNRPDGGIDERGDCIGRTAMELLSGMILRGERGVPEVTKNMLIQGSFVPGALACFSEIAGRSTR</sequence>
<feature type="domain" description="HTH lacI-type" evidence="4">
    <location>
        <begin position="7"/>
        <end position="61"/>
    </location>
</feature>
<accession>A0A4Q1C5C3</accession>
<name>A0A4Q1C5C3_9BACT</name>